<dbReference type="PROSITE" id="PS50006">
    <property type="entry name" value="FHA_DOMAIN"/>
    <property type="match status" value="1"/>
</dbReference>
<protein>
    <recommendedName>
        <fullName evidence="2">FHA domain-containing protein</fullName>
    </recommendedName>
</protein>
<dbReference type="AlphaFoldDB" id="A0A2A8D042"/>
<comment type="caution">
    <text evidence="3">The sequence shown here is derived from an EMBL/GenBank/DDBJ whole genome shotgun (WGS) entry which is preliminary data.</text>
</comment>
<dbReference type="OrthoDB" id="9816434at2"/>
<keyword evidence="4" id="KW-1185">Reference proteome</keyword>
<reference evidence="3 4" key="1">
    <citation type="submission" date="2017-10" db="EMBL/GenBank/DDBJ databases">
        <title>Draft genome of Longibacter Salinarum.</title>
        <authorList>
            <person name="Goh K.M."/>
            <person name="Shamsir M.S."/>
            <person name="Lim S.W."/>
        </authorList>
    </citation>
    <scope>NUCLEOTIDE SEQUENCE [LARGE SCALE GENOMIC DNA]</scope>
    <source>
        <strain evidence="3 4">KCTC 52045</strain>
    </source>
</reference>
<evidence type="ECO:0000259" key="2">
    <source>
        <dbReference type="PROSITE" id="PS50006"/>
    </source>
</evidence>
<gene>
    <name evidence="3" type="ORF">CRI94_04760</name>
</gene>
<dbReference type="SMART" id="SM00240">
    <property type="entry name" value="FHA"/>
    <property type="match status" value="1"/>
</dbReference>
<evidence type="ECO:0000256" key="1">
    <source>
        <dbReference type="SAM" id="MobiDB-lite"/>
    </source>
</evidence>
<sequence length="388" mass="42833">MPIKLQVVKEGAEGNDPADYLFEQEEITIGRGSGNDLTIPDQKVSKQHARIVQDGGDYYLHDRESKNHTFVAGARVGEDRPYVLKSGDVINVGDFRIEFVPLFMPSSEQTAFASASENENPFEKHAAQLASAMKGLAETYTYAPADQRDEELDRALGGALSGAKTDEQVVQTMFAQMGMEVGGDGAASAQAESPASDGRGQAPEHVNEVVDMLLESVARMISIPTHFWREFSGSTVVQPPEKSFLHRADIDSLRQHVLDPDIGDAEREKRLEHLREAVNTLVAHNVAMLAGYKKAAMKGSKDLLRKVNPSDAYDEARSTGGGGFSNLFSAGSEGGKPIKKLYEEWRELYSMEWGALEKKLFRPTYIDAYLDRMAKAWDVDKSEIVEDR</sequence>
<dbReference type="InterPro" id="IPR008984">
    <property type="entry name" value="SMAD_FHA_dom_sf"/>
</dbReference>
<dbReference type="InterPro" id="IPR000253">
    <property type="entry name" value="FHA_dom"/>
</dbReference>
<dbReference type="PANTHER" id="PTHR23308">
    <property type="entry name" value="NUCLEAR INHIBITOR OF PROTEIN PHOSPHATASE-1"/>
    <property type="match status" value="1"/>
</dbReference>
<proteinExistence type="predicted"/>
<dbReference type="CDD" id="cd00060">
    <property type="entry name" value="FHA"/>
    <property type="match status" value="1"/>
</dbReference>
<dbReference type="InterPro" id="IPR050923">
    <property type="entry name" value="Cell_Proc_Reg/RNA_Proc"/>
</dbReference>
<feature type="domain" description="FHA" evidence="2">
    <location>
        <begin position="27"/>
        <end position="76"/>
    </location>
</feature>
<dbReference type="SUPFAM" id="SSF49879">
    <property type="entry name" value="SMAD/FHA domain"/>
    <property type="match status" value="1"/>
</dbReference>
<name>A0A2A8D042_9BACT</name>
<accession>A0A2A8D042</accession>
<organism evidence="3 4">
    <name type="scientific">Longibacter salinarum</name>
    <dbReference type="NCBI Taxonomy" id="1850348"/>
    <lineage>
        <taxon>Bacteria</taxon>
        <taxon>Pseudomonadati</taxon>
        <taxon>Rhodothermota</taxon>
        <taxon>Rhodothermia</taxon>
        <taxon>Rhodothermales</taxon>
        <taxon>Salisaetaceae</taxon>
        <taxon>Longibacter</taxon>
    </lineage>
</organism>
<feature type="region of interest" description="Disordered" evidence="1">
    <location>
        <begin position="183"/>
        <end position="203"/>
    </location>
</feature>
<dbReference type="Gene3D" id="2.60.200.20">
    <property type="match status" value="1"/>
</dbReference>
<dbReference type="Proteomes" id="UP000220102">
    <property type="component" value="Unassembled WGS sequence"/>
</dbReference>
<evidence type="ECO:0000313" key="3">
    <source>
        <dbReference type="EMBL" id="PEN14349.1"/>
    </source>
</evidence>
<dbReference type="EMBL" id="PDEQ01000002">
    <property type="protein sequence ID" value="PEN14349.1"/>
    <property type="molecule type" value="Genomic_DNA"/>
</dbReference>
<dbReference type="RefSeq" id="WP_098074531.1">
    <property type="nucleotide sequence ID" value="NZ_PDEQ01000002.1"/>
</dbReference>
<dbReference type="Pfam" id="PF00498">
    <property type="entry name" value="FHA"/>
    <property type="match status" value="1"/>
</dbReference>
<evidence type="ECO:0000313" key="4">
    <source>
        <dbReference type="Proteomes" id="UP000220102"/>
    </source>
</evidence>